<dbReference type="SUPFAM" id="SSF54427">
    <property type="entry name" value="NTF2-like"/>
    <property type="match status" value="1"/>
</dbReference>
<dbReference type="PANTHER" id="PTHR41534">
    <property type="entry name" value="BLR3401 PROTEIN"/>
    <property type="match status" value="1"/>
</dbReference>
<dbReference type="Gene3D" id="3.10.450.50">
    <property type="match status" value="1"/>
</dbReference>
<dbReference type="OrthoDB" id="3212009at2"/>
<evidence type="ECO:0000256" key="1">
    <source>
        <dbReference type="ARBA" id="ARBA00009570"/>
    </source>
</evidence>
<dbReference type="GO" id="GO:0051213">
    <property type="term" value="F:dioxygenase activity"/>
    <property type="evidence" value="ECO:0007669"/>
    <property type="project" value="UniProtKB-KW"/>
</dbReference>
<comment type="similarity">
    <text evidence="1">Belongs to the bacterial ring-hydroxylating dioxygenase beta subunit family.</text>
</comment>
<keyword evidence="4" id="KW-1185">Reference proteome</keyword>
<dbReference type="RefSeq" id="WP_095718425.1">
    <property type="nucleotide sequence ID" value="NZ_NTGA01000018.1"/>
</dbReference>
<dbReference type="Pfam" id="PF00866">
    <property type="entry name" value="Ring_hydroxyl_B"/>
    <property type="match status" value="1"/>
</dbReference>
<keyword evidence="2" id="KW-0560">Oxidoreductase</keyword>
<comment type="caution">
    <text evidence="3">The sequence shown here is derived from an EMBL/GenBank/DDBJ whole genome shotgun (WGS) entry which is preliminary data.</text>
</comment>
<name>A0A2A2WP93_9ACTN</name>
<dbReference type="AlphaFoldDB" id="A0A2A2WP93"/>
<evidence type="ECO:0000313" key="3">
    <source>
        <dbReference type="EMBL" id="PAY23017.1"/>
    </source>
</evidence>
<evidence type="ECO:0000313" key="4">
    <source>
        <dbReference type="Proteomes" id="UP000218810"/>
    </source>
</evidence>
<accession>A0A2A2WP93</accession>
<dbReference type="NCBIfam" id="TIGR03232">
    <property type="entry name" value="benzo_1_2_benB"/>
    <property type="match status" value="1"/>
</dbReference>
<protein>
    <submittedName>
        <fullName evidence="3">Benzoate 1,2-dioxygenase small subunit</fullName>
    </submittedName>
</protein>
<dbReference type="EMBL" id="NTGA01000018">
    <property type="protein sequence ID" value="PAY23017.1"/>
    <property type="molecule type" value="Genomic_DNA"/>
</dbReference>
<dbReference type="CDD" id="cd00667">
    <property type="entry name" value="ring_hydroxylating_dioxygenases_beta"/>
    <property type="match status" value="1"/>
</dbReference>
<proteinExistence type="inferred from homology"/>
<dbReference type="PANTHER" id="PTHR41534:SF1">
    <property type="entry name" value="BLR3401 PROTEIN"/>
    <property type="match status" value="1"/>
</dbReference>
<sequence length="169" mass="19905">MTAPTVASISVDEISAFLFREARLLDDRQFEQWIACYREDAMYWMPAWDDDGELTTDPYSEISLIFYPNRAGIEDRVFRIRTERSSATSLPEPRTNHLISNIEVLDRRPGEVDIRFNWLSSYFRYNTTDQYFGTSFYTLDVTGESPLITYKKVVLKNDYIHHIVDVYMV</sequence>
<reference evidence="4" key="1">
    <citation type="submission" date="2017-09" db="EMBL/GenBank/DDBJ databases">
        <authorList>
            <person name="Zhang Y."/>
            <person name="Huang X."/>
            <person name="Liu J."/>
            <person name="Lu L."/>
            <person name="Peng K."/>
        </authorList>
    </citation>
    <scope>NUCLEOTIDE SEQUENCE [LARGE SCALE GENOMIC DNA]</scope>
    <source>
        <strain evidence="4">S-XJ-1</strain>
    </source>
</reference>
<keyword evidence="3" id="KW-0223">Dioxygenase</keyword>
<dbReference type="InterPro" id="IPR000391">
    <property type="entry name" value="Rng_hydr_dOase-bsu"/>
</dbReference>
<dbReference type="Proteomes" id="UP000218810">
    <property type="component" value="Unassembled WGS sequence"/>
</dbReference>
<dbReference type="GO" id="GO:0019380">
    <property type="term" value="P:3-phenylpropionate catabolic process"/>
    <property type="evidence" value="ECO:0007669"/>
    <property type="project" value="TreeGrafter"/>
</dbReference>
<gene>
    <name evidence="3" type="primary">benB</name>
    <name evidence="3" type="ORF">CEY15_10695</name>
</gene>
<evidence type="ECO:0000256" key="2">
    <source>
        <dbReference type="ARBA" id="ARBA00023002"/>
    </source>
</evidence>
<organism evidence="3 4">
    <name type="scientific">Dietzia natronolimnaea</name>
    <dbReference type="NCBI Taxonomy" id="161920"/>
    <lineage>
        <taxon>Bacteria</taxon>
        <taxon>Bacillati</taxon>
        <taxon>Actinomycetota</taxon>
        <taxon>Actinomycetes</taxon>
        <taxon>Mycobacteriales</taxon>
        <taxon>Dietziaceae</taxon>
        <taxon>Dietzia</taxon>
    </lineage>
</organism>
<dbReference type="InterPro" id="IPR017641">
    <property type="entry name" value="Benzo_1-2-diOase_ssu"/>
</dbReference>
<dbReference type="InterPro" id="IPR032710">
    <property type="entry name" value="NTF2-like_dom_sf"/>
</dbReference>